<dbReference type="Proteomes" id="UP000235861">
    <property type="component" value="Unassembled WGS sequence"/>
</dbReference>
<accession>A0A2H9U2T6</accession>
<name>A0A2H9U2T6_9GAMM</name>
<protein>
    <submittedName>
        <fullName evidence="1">Uncharacterized protein</fullName>
    </submittedName>
</protein>
<dbReference type="AlphaFoldDB" id="A0A2H9U2T6"/>
<keyword evidence="2" id="KW-1185">Reference proteome</keyword>
<dbReference type="EMBL" id="PGGC01000119">
    <property type="protein sequence ID" value="PJG58324.1"/>
    <property type="molecule type" value="Genomic_DNA"/>
</dbReference>
<reference evidence="1 2" key="1">
    <citation type="submission" date="2017-11" db="EMBL/GenBank/DDBJ databases">
        <title>Draft genome sequence of environmental isolate Aeromonas cavernicola sp. nov. MDC 2508.</title>
        <authorList>
            <person name="Colston S.M."/>
            <person name="Navarro A."/>
            <person name="Martinez-Murcia A.J."/>
            <person name="Graf J."/>
        </authorList>
    </citation>
    <scope>NUCLEOTIDE SEQUENCE [LARGE SCALE GENOMIC DNA]</scope>
    <source>
        <strain evidence="1 2">MDC 2508</strain>
    </source>
</reference>
<sequence>MFTSNVGTTLADVDWTFTGDVAALRLPKDPKDNLLWVGYMDYENPRDANRDNVYDITVTIRDRVRNISASKNIRYTVTNVLEDVTSIRVVDGSSNNLSGNPVVGQVLHSAVILNDGQGERLDRSDVNYQWKRTDSRVGGSPVAISGATSATYTVKAEDQGYKFRVEVIGK</sequence>
<comment type="caution">
    <text evidence="1">The sequence shown here is derived from an EMBL/GenBank/DDBJ whole genome shotgun (WGS) entry which is preliminary data.</text>
</comment>
<organism evidence="1 2">
    <name type="scientific">Aeromonas cavernicola</name>
    <dbReference type="NCBI Taxonomy" id="1006623"/>
    <lineage>
        <taxon>Bacteria</taxon>
        <taxon>Pseudomonadati</taxon>
        <taxon>Pseudomonadota</taxon>
        <taxon>Gammaproteobacteria</taxon>
        <taxon>Aeromonadales</taxon>
        <taxon>Aeromonadaceae</taxon>
        <taxon>Aeromonas</taxon>
    </lineage>
</organism>
<proteinExistence type="predicted"/>
<evidence type="ECO:0000313" key="1">
    <source>
        <dbReference type="EMBL" id="PJG58324.1"/>
    </source>
</evidence>
<dbReference type="Gene3D" id="2.60.40.2700">
    <property type="match status" value="1"/>
</dbReference>
<evidence type="ECO:0000313" key="2">
    <source>
        <dbReference type="Proteomes" id="UP000235861"/>
    </source>
</evidence>
<gene>
    <name evidence="1" type="ORF">CUC53_13225</name>
</gene>